<dbReference type="PANTHER" id="PTHR22899">
    <property type="entry name" value="CYCLIN-RELATED F-BOX FAMILY"/>
    <property type="match status" value="1"/>
</dbReference>
<dbReference type="InterPro" id="IPR053222">
    <property type="entry name" value="Zygotic_Embryogenesis-Asso"/>
</dbReference>
<evidence type="ECO:0000313" key="3">
    <source>
        <dbReference type="WBParaSite" id="Csp11.Scaffold572.g4318.t3"/>
    </source>
</evidence>
<evidence type="ECO:0000313" key="2">
    <source>
        <dbReference type="Proteomes" id="UP000095282"/>
    </source>
</evidence>
<dbReference type="PANTHER" id="PTHR22899:SF0">
    <property type="entry name" value="F-BOX ASSOCIATED DOMAIN-CONTAINING PROTEIN-RELATED"/>
    <property type="match status" value="1"/>
</dbReference>
<sequence length="302" mass="35326">MTIPLQKLPYLAFEEVLSTIGLREKFILAALSKKTANLVKKCVFFQRFRLEIDFDNWAIALESDSLPETDDTRFSSEEYQIHLTIFKVVEFIVKVFKISRASIQTDVDFEMFNNYMVLFERYGVNASRVEAQCTEASIQDFLKISKEVPHVSVDLIPLGSPSFDKNVFYHFEFIRIKFCNPIHLKWHKDLLFSLINCKNVEIEWTDKQLDSESVILYTIDLQDFLKRWISGSKIESLQMRGFDSTKFPAIFDSLRLSYSPWRPLRFDDNDGFMIRQVRNGPKAIVYRSGDTVFLKTVQIDLS</sequence>
<dbReference type="InterPro" id="IPR001810">
    <property type="entry name" value="F-box_dom"/>
</dbReference>
<feature type="domain" description="F-box" evidence="1">
    <location>
        <begin position="2"/>
        <end position="48"/>
    </location>
</feature>
<dbReference type="WBParaSite" id="Csp11.Scaffold572.g4318.t3">
    <property type="protein sequence ID" value="Csp11.Scaffold572.g4318.t3"/>
    <property type="gene ID" value="Csp11.Scaffold572.g4318"/>
</dbReference>
<name>A0A1I7TBI1_9PELO</name>
<dbReference type="AlphaFoldDB" id="A0A1I7TBI1"/>
<protein>
    <submittedName>
        <fullName evidence="3">F-box domain-containing protein</fullName>
    </submittedName>
</protein>
<dbReference type="PROSITE" id="PS50181">
    <property type="entry name" value="FBOX"/>
    <property type="match status" value="1"/>
</dbReference>
<reference evidence="3" key="1">
    <citation type="submission" date="2016-11" db="UniProtKB">
        <authorList>
            <consortium name="WormBaseParasite"/>
        </authorList>
    </citation>
    <scope>IDENTIFICATION</scope>
</reference>
<proteinExistence type="predicted"/>
<accession>A0A1I7TBI1</accession>
<evidence type="ECO:0000259" key="1">
    <source>
        <dbReference type="PROSITE" id="PS50181"/>
    </source>
</evidence>
<keyword evidence="2" id="KW-1185">Reference proteome</keyword>
<dbReference type="Proteomes" id="UP000095282">
    <property type="component" value="Unplaced"/>
</dbReference>
<organism evidence="2 3">
    <name type="scientific">Caenorhabditis tropicalis</name>
    <dbReference type="NCBI Taxonomy" id="1561998"/>
    <lineage>
        <taxon>Eukaryota</taxon>
        <taxon>Metazoa</taxon>
        <taxon>Ecdysozoa</taxon>
        <taxon>Nematoda</taxon>
        <taxon>Chromadorea</taxon>
        <taxon>Rhabditida</taxon>
        <taxon>Rhabditina</taxon>
        <taxon>Rhabditomorpha</taxon>
        <taxon>Rhabditoidea</taxon>
        <taxon>Rhabditidae</taxon>
        <taxon>Peloderinae</taxon>
        <taxon>Caenorhabditis</taxon>
    </lineage>
</organism>